<sequence length="66" mass="7537">VAASKRKIRTALRDQRIFYFDCIKHFSHSGKYSFIALSPPRPSFEKEGSPSCKNKLILNACLGRHI</sequence>
<proteinExistence type="predicted"/>
<dbReference type="OrthoDB" id="10391253at2759"/>
<name>A0A3N4K5Q4_9PEZI</name>
<gene>
    <name evidence="1" type="ORF">L873DRAFT_1665175</name>
</gene>
<dbReference type="Proteomes" id="UP000276215">
    <property type="component" value="Unassembled WGS sequence"/>
</dbReference>
<evidence type="ECO:0000313" key="2">
    <source>
        <dbReference type="Proteomes" id="UP000276215"/>
    </source>
</evidence>
<dbReference type="AlphaFoldDB" id="A0A3N4K5Q4"/>
<reference evidence="1 2" key="1">
    <citation type="journal article" date="2018" name="Nat. Ecol. Evol.">
        <title>Pezizomycetes genomes reveal the molecular basis of ectomycorrhizal truffle lifestyle.</title>
        <authorList>
            <person name="Murat C."/>
            <person name="Payen T."/>
            <person name="Noel B."/>
            <person name="Kuo A."/>
            <person name="Morin E."/>
            <person name="Chen J."/>
            <person name="Kohler A."/>
            <person name="Krizsan K."/>
            <person name="Balestrini R."/>
            <person name="Da Silva C."/>
            <person name="Montanini B."/>
            <person name="Hainaut M."/>
            <person name="Levati E."/>
            <person name="Barry K.W."/>
            <person name="Belfiori B."/>
            <person name="Cichocki N."/>
            <person name="Clum A."/>
            <person name="Dockter R.B."/>
            <person name="Fauchery L."/>
            <person name="Guy J."/>
            <person name="Iotti M."/>
            <person name="Le Tacon F."/>
            <person name="Lindquist E.A."/>
            <person name="Lipzen A."/>
            <person name="Malagnac F."/>
            <person name="Mello A."/>
            <person name="Molinier V."/>
            <person name="Miyauchi S."/>
            <person name="Poulain J."/>
            <person name="Riccioni C."/>
            <person name="Rubini A."/>
            <person name="Sitrit Y."/>
            <person name="Splivallo R."/>
            <person name="Traeger S."/>
            <person name="Wang M."/>
            <person name="Zifcakova L."/>
            <person name="Wipf D."/>
            <person name="Zambonelli A."/>
            <person name="Paolocci F."/>
            <person name="Nowrousian M."/>
            <person name="Ottonello S."/>
            <person name="Baldrian P."/>
            <person name="Spatafora J.W."/>
            <person name="Henrissat B."/>
            <person name="Nagy L.G."/>
            <person name="Aury J.M."/>
            <person name="Wincker P."/>
            <person name="Grigoriev I.V."/>
            <person name="Bonfante P."/>
            <person name="Martin F.M."/>
        </authorList>
    </citation>
    <scope>NUCLEOTIDE SEQUENCE [LARGE SCALE GENOMIC DNA]</scope>
    <source>
        <strain evidence="1 2">120613-1</strain>
    </source>
</reference>
<protein>
    <submittedName>
        <fullName evidence="1">Uncharacterized protein</fullName>
    </submittedName>
</protein>
<keyword evidence="2" id="KW-1185">Reference proteome</keyword>
<feature type="non-terminal residue" evidence="1">
    <location>
        <position position="1"/>
    </location>
</feature>
<organism evidence="1 2">
    <name type="scientific">Choiromyces venosus 120613-1</name>
    <dbReference type="NCBI Taxonomy" id="1336337"/>
    <lineage>
        <taxon>Eukaryota</taxon>
        <taxon>Fungi</taxon>
        <taxon>Dikarya</taxon>
        <taxon>Ascomycota</taxon>
        <taxon>Pezizomycotina</taxon>
        <taxon>Pezizomycetes</taxon>
        <taxon>Pezizales</taxon>
        <taxon>Tuberaceae</taxon>
        <taxon>Choiromyces</taxon>
    </lineage>
</organism>
<accession>A0A3N4K5Q4</accession>
<evidence type="ECO:0000313" key="1">
    <source>
        <dbReference type="EMBL" id="RPB04848.1"/>
    </source>
</evidence>
<dbReference type="EMBL" id="ML120356">
    <property type="protein sequence ID" value="RPB04848.1"/>
    <property type="molecule type" value="Genomic_DNA"/>
</dbReference>